<evidence type="ECO:0000256" key="17">
    <source>
        <dbReference type="SAM" id="SignalP"/>
    </source>
</evidence>
<dbReference type="Gene3D" id="2.60.40.4100">
    <property type="entry name" value="Zona pellucida, ZP-C domain"/>
    <property type="match status" value="1"/>
</dbReference>
<dbReference type="SMART" id="SM00241">
    <property type="entry name" value="ZP"/>
    <property type="match status" value="1"/>
</dbReference>
<sequence length="658" mass="74165">MKIKWWLCILWRVFSLTIAISTSGIYGSPSVSRPVGRRKILKLGTSQGVGDLFTANRKSSPRILSHSISFRTPQLTPAPVRIYSSPPPQIQRPTFLDRPVPKSQRDFATLPDVSVTCSSGDFVVRVKRDFYGFEAETEELTLGSTCKSNGVLMPYGDLLFSYPLMECDGKRQMPPGYLIYTFVLHYTPLTWFPRRAHRFNVQVECRFQRYHHVYQLVVRPTWETHTVLKKLKGRVNFRIQLMDDAWAMPAKSQVYMLGQTINFQVSALNLAHGGKLFINHCYATTSKDSKTSLKFTVIDNFGCMLESQKNPGGSQFVSPRTDDTLRFFLSAFQFTSDPDTPVFLHCKLHVTSEETGPIHKSCTYQENRWKAVMGEDSICDCCDSKCVTPKPRRSMVKGFASSGPLLLLDQPSPKGGFPPVSPSLVEDTVWFETKMDEFDNPDRLETIDVEKYCDKEEGYTRSKEDESVPLEGEESVPLEGEESVAQTVFRKGEIFEGTQGSGVRDSELIRGEGSGFRAEGTGLRLEFPWERAELRERNPWESKGSVLPEEGSIVRQWMHPQEESSLGSEMGGMSVSQEEVVSQSMKEWGFGVGEAQPLVIPEDEGREGRVESGETDEDDKTFPLISETGEEIIGDFDGLVESGIDGGKDLPRVWLFKW</sequence>
<reference evidence="19" key="2">
    <citation type="submission" date="2025-09" db="UniProtKB">
        <authorList>
            <consortium name="Ensembl"/>
        </authorList>
    </citation>
    <scope>IDENTIFICATION</scope>
</reference>
<reference evidence="19" key="1">
    <citation type="submission" date="2025-08" db="UniProtKB">
        <authorList>
            <consortium name="Ensembl"/>
        </authorList>
    </citation>
    <scope>IDENTIFICATION</scope>
</reference>
<keyword evidence="6" id="KW-0964">Secreted</keyword>
<evidence type="ECO:0000256" key="13">
    <source>
        <dbReference type="ARBA" id="ARBA00023157"/>
    </source>
</evidence>
<dbReference type="Pfam" id="PF23344">
    <property type="entry name" value="ZP-N"/>
    <property type="match status" value="1"/>
</dbReference>
<dbReference type="GO" id="GO:0032190">
    <property type="term" value="F:acrosin binding"/>
    <property type="evidence" value="ECO:0007669"/>
    <property type="project" value="TreeGrafter"/>
</dbReference>
<keyword evidence="8" id="KW-0165">Cleavage on pair of basic residues</keyword>
<dbReference type="Ensembl" id="ENSOKIT00005052702.1">
    <property type="protein sequence ID" value="ENSOKIP00005049914.1"/>
    <property type="gene ID" value="ENSOKIG00005021047.1"/>
</dbReference>
<dbReference type="GO" id="GO:0031012">
    <property type="term" value="C:extracellular matrix"/>
    <property type="evidence" value="ECO:0007669"/>
    <property type="project" value="TreeGrafter"/>
</dbReference>
<dbReference type="Proteomes" id="UP000694557">
    <property type="component" value="Unassembled WGS sequence"/>
</dbReference>
<feature type="compositionally biased region" description="Acidic residues" evidence="16">
    <location>
        <begin position="467"/>
        <end position="481"/>
    </location>
</feature>
<feature type="chain" id="PRO_5034545743" description="Zona pellucida sperm-binding protein 3" evidence="17">
    <location>
        <begin position="20"/>
        <end position="658"/>
    </location>
</feature>
<keyword evidence="13" id="KW-1015">Disulfide bond</keyword>
<dbReference type="GO" id="GO:0007339">
    <property type="term" value="P:binding of sperm to zona pellucida"/>
    <property type="evidence" value="ECO:0007669"/>
    <property type="project" value="TreeGrafter"/>
</dbReference>
<accession>A0A8C7GXJ3</accession>
<comment type="subcellular location">
    <subcellularLocation>
        <location evidence="1">Cell membrane</location>
        <topology evidence="1">Single-pass type I membrane protein</topology>
    </subcellularLocation>
    <subcellularLocation>
        <location evidence="2">Secreted</location>
        <location evidence="2">Extracellular space</location>
        <location evidence="2">Extracellular matrix</location>
    </subcellularLocation>
</comment>
<feature type="signal peptide" evidence="17">
    <location>
        <begin position="1"/>
        <end position="19"/>
    </location>
</feature>
<dbReference type="PANTHER" id="PTHR11576">
    <property type="entry name" value="ZONA PELLUCIDA SPERM-BINDING PROTEIN 3"/>
    <property type="match status" value="1"/>
</dbReference>
<organism evidence="19 20">
    <name type="scientific">Oncorhynchus kisutch</name>
    <name type="common">Coho salmon</name>
    <name type="synonym">Salmo kisutch</name>
    <dbReference type="NCBI Taxonomy" id="8019"/>
    <lineage>
        <taxon>Eukaryota</taxon>
        <taxon>Metazoa</taxon>
        <taxon>Chordata</taxon>
        <taxon>Craniata</taxon>
        <taxon>Vertebrata</taxon>
        <taxon>Euteleostomi</taxon>
        <taxon>Actinopterygii</taxon>
        <taxon>Neopterygii</taxon>
        <taxon>Teleostei</taxon>
        <taxon>Protacanthopterygii</taxon>
        <taxon>Salmoniformes</taxon>
        <taxon>Salmonidae</taxon>
        <taxon>Salmoninae</taxon>
        <taxon>Oncorhynchus</taxon>
    </lineage>
</organism>
<dbReference type="PANTHER" id="PTHR11576:SF16">
    <property type="entry name" value="ZONA PELLUCIDA SPERM-BINDING PROTEIN 3"/>
    <property type="match status" value="1"/>
</dbReference>
<keyword evidence="10 17" id="KW-0732">Signal</keyword>
<feature type="region of interest" description="Disordered" evidence="16">
    <location>
        <begin position="600"/>
        <end position="623"/>
    </location>
</feature>
<evidence type="ECO:0000256" key="15">
    <source>
        <dbReference type="ARBA" id="ARBA00030824"/>
    </source>
</evidence>
<dbReference type="GO" id="GO:2000344">
    <property type="term" value="P:positive regulation of acrosome reaction"/>
    <property type="evidence" value="ECO:0007669"/>
    <property type="project" value="TreeGrafter"/>
</dbReference>
<evidence type="ECO:0000256" key="5">
    <source>
        <dbReference type="ARBA" id="ARBA00022475"/>
    </source>
</evidence>
<evidence type="ECO:0000256" key="12">
    <source>
        <dbReference type="ARBA" id="ARBA00023136"/>
    </source>
</evidence>
<dbReference type="InterPro" id="IPR055356">
    <property type="entry name" value="ZP-N"/>
</dbReference>
<evidence type="ECO:0000256" key="7">
    <source>
        <dbReference type="ARBA" id="ARBA00022530"/>
    </source>
</evidence>
<evidence type="ECO:0000256" key="16">
    <source>
        <dbReference type="SAM" id="MobiDB-lite"/>
    </source>
</evidence>
<evidence type="ECO:0000256" key="8">
    <source>
        <dbReference type="ARBA" id="ARBA00022685"/>
    </source>
</evidence>
<dbReference type="RefSeq" id="XP_020342754.1">
    <property type="nucleotide sequence ID" value="XM_020487165.2"/>
</dbReference>
<keyword evidence="5" id="KW-1003">Cell membrane</keyword>
<keyword evidence="11" id="KW-1133">Transmembrane helix</keyword>
<evidence type="ECO:0000259" key="18">
    <source>
        <dbReference type="PROSITE" id="PS51034"/>
    </source>
</evidence>
<dbReference type="AlphaFoldDB" id="A0A8C7GXJ3"/>
<evidence type="ECO:0000256" key="4">
    <source>
        <dbReference type="ARBA" id="ARBA00017980"/>
    </source>
</evidence>
<gene>
    <name evidence="19" type="primary">LOC109893956</name>
</gene>
<evidence type="ECO:0000256" key="14">
    <source>
        <dbReference type="ARBA" id="ARBA00023180"/>
    </source>
</evidence>
<comment type="similarity">
    <text evidence="3">Belongs to the ZP domain family. ZPC subfamily.</text>
</comment>
<dbReference type="KEGG" id="oki:109893956"/>
<dbReference type="GO" id="GO:0035803">
    <property type="term" value="P:egg coat formation"/>
    <property type="evidence" value="ECO:0007669"/>
    <property type="project" value="TreeGrafter"/>
</dbReference>
<evidence type="ECO:0000256" key="3">
    <source>
        <dbReference type="ARBA" id="ARBA00006735"/>
    </source>
</evidence>
<evidence type="ECO:0000256" key="9">
    <source>
        <dbReference type="ARBA" id="ARBA00022692"/>
    </source>
</evidence>
<evidence type="ECO:0000256" key="6">
    <source>
        <dbReference type="ARBA" id="ARBA00022525"/>
    </source>
</evidence>
<dbReference type="PROSITE" id="PS51034">
    <property type="entry name" value="ZP_2"/>
    <property type="match status" value="1"/>
</dbReference>
<dbReference type="InterPro" id="IPR001507">
    <property type="entry name" value="ZP_dom"/>
</dbReference>
<evidence type="ECO:0000256" key="2">
    <source>
        <dbReference type="ARBA" id="ARBA00004498"/>
    </source>
</evidence>
<name>A0A8C7GXJ3_ONCKI</name>
<keyword evidence="14" id="KW-0325">Glycoprotein</keyword>
<dbReference type="GeneTree" id="ENSGT01030000234567"/>
<evidence type="ECO:0000313" key="20">
    <source>
        <dbReference type="Proteomes" id="UP000694557"/>
    </source>
</evidence>
<feature type="region of interest" description="Disordered" evidence="16">
    <location>
        <begin position="457"/>
        <end position="481"/>
    </location>
</feature>
<dbReference type="FunFam" id="2.60.40.4100:FF:000002">
    <property type="entry name" value="Zona pellucida sperm-binding protein 3"/>
    <property type="match status" value="1"/>
</dbReference>
<keyword evidence="20" id="KW-1185">Reference proteome</keyword>
<feature type="domain" description="ZP" evidence="18">
    <location>
        <begin position="116"/>
        <end position="369"/>
    </location>
</feature>
<feature type="compositionally biased region" description="Basic and acidic residues" evidence="16">
    <location>
        <begin position="457"/>
        <end position="466"/>
    </location>
</feature>
<dbReference type="FunFam" id="2.60.40.3210:FF:000001">
    <property type="entry name" value="Zona pellucida sperm-binding protein 3"/>
    <property type="match status" value="1"/>
</dbReference>
<keyword evidence="12" id="KW-0472">Membrane</keyword>
<dbReference type="InterPro" id="IPR055355">
    <property type="entry name" value="ZP-C"/>
</dbReference>
<proteinExistence type="inferred from homology"/>
<evidence type="ECO:0000256" key="11">
    <source>
        <dbReference type="ARBA" id="ARBA00022989"/>
    </source>
</evidence>
<protein>
    <recommendedName>
        <fullName evidence="4">Zona pellucida sperm-binding protein 3</fullName>
    </recommendedName>
    <alternativeName>
        <fullName evidence="15">Zona pellucida glycoprotein 3</fullName>
    </alternativeName>
</protein>
<dbReference type="GeneID" id="109893956"/>
<keyword evidence="9" id="KW-0812">Transmembrane</keyword>
<dbReference type="Pfam" id="PF00100">
    <property type="entry name" value="Zona_pellucida"/>
    <property type="match status" value="1"/>
</dbReference>
<evidence type="ECO:0000256" key="1">
    <source>
        <dbReference type="ARBA" id="ARBA00004251"/>
    </source>
</evidence>
<dbReference type="GO" id="GO:0005886">
    <property type="term" value="C:plasma membrane"/>
    <property type="evidence" value="ECO:0007669"/>
    <property type="project" value="UniProtKB-SubCell"/>
</dbReference>
<keyword evidence="7" id="KW-0272">Extracellular matrix</keyword>
<evidence type="ECO:0000313" key="19">
    <source>
        <dbReference type="Ensembl" id="ENSOKIP00005049914.1"/>
    </source>
</evidence>
<dbReference type="InterPro" id="IPR042235">
    <property type="entry name" value="ZP-C_dom"/>
</dbReference>
<dbReference type="Gene3D" id="2.60.40.3210">
    <property type="entry name" value="Zona pellucida, ZP-N domain"/>
    <property type="match status" value="1"/>
</dbReference>
<evidence type="ECO:0000256" key="10">
    <source>
        <dbReference type="ARBA" id="ARBA00022729"/>
    </source>
</evidence>